<dbReference type="InParanoid" id="A0A2R5GWL6"/>
<dbReference type="PANTHER" id="PTHR45646:SF11">
    <property type="entry name" value="SERINE_THREONINE-PROTEIN KINASE DOA"/>
    <property type="match status" value="1"/>
</dbReference>
<sequence length="361" mass="41044">MKRIWEYLFDKDEEKWTSAAHELAGESAHIFAIFLIVLIQFDAETQETQMRLENPKVWLLKHENAIEEEKEGQDEDSNLPLIHALFDCHATRTQYSLPRQFCDEVLMKCLSLKDGLSLMKAEDDGGRTVRSLALTNKNTKGWAKTYGTYLDRYNVMEGPPVHESKTCAVHFATDILTNEAVALKIMRKKDQYDREIVARTAADGGDANLEGCLPLLDHVDEELCLVMQRGSRSLFEAINTERFAGRDLQKIRMIAYKVLSAVKSLHDSGRIHGDIKPRNVVRVSASKQHTFLNEEKGGRLTVPDKWRQNVTGERSDAIDDEDWQLIDLDASAPISTPEKERVVTEKVSTGYAAPELAKWHF</sequence>
<evidence type="ECO:0000313" key="8">
    <source>
        <dbReference type="Proteomes" id="UP000241890"/>
    </source>
</evidence>
<evidence type="ECO:0000256" key="4">
    <source>
        <dbReference type="ARBA" id="ARBA00022777"/>
    </source>
</evidence>
<keyword evidence="1" id="KW-0723">Serine/threonine-protein kinase</keyword>
<evidence type="ECO:0000313" key="7">
    <source>
        <dbReference type="EMBL" id="GBG35222.1"/>
    </source>
</evidence>
<organism evidence="7 8">
    <name type="scientific">Hondaea fermentalgiana</name>
    <dbReference type="NCBI Taxonomy" id="2315210"/>
    <lineage>
        <taxon>Eukaryota</taxon>
        <taxon>Sar</taxon>
        <taxon>Stramenopiles</taxon>
        <taxon>Bigyra</taxon>
        <taxon>Labyrinthulomycetes</taxon>
        <taxon>Thraustochytrida</taxon>
        <taxon>Thraustochytriidae</taxon>
        <taxon>Hondaea</taxon>
    </lineage>
</organism>
<dbReference type="Gene3D" id="1.10.510.10">
    <property type="entry name" value="Transferase(Phosphotransferase) domain 1"/>
    <property type="match status" value="1"/>
</dbReference>
<keyword evidence="2" id="KW-0808">Transferase</keyword>
<dbReference type="InterPro" id="IPR011009">
    <property type="entry name" value="Kinase-like_dom_sf"/>
</dbReference>
<dbReference type="Gene3D" id="3.30.200.20">
    <property type="entry name" value="Phosphorylase Kinase, domain 1"/>
    <property type="match status" value="1"/>
</dbReference>
<dbReference type="SUPFAM" id="SSF56112">
    <property type="entry name" value="Protein kinase-like (PK-like)"/>
    <property type="match status" value="1"/>
</dbReference>
<proteinExistence type="predicted"/>
<gene>
    <name evidence="7" type="ORF">FCC1311_114452</name>
</gene>
<dbReference type="Proteomes" id="UP000241890">
    <property type="component" value="Unassembled WGS sequence"/>
</dbReference>
<keyword evidence="8" id="KW-1185">Reference proteome</keyword>
<dbReference type="PROSITE" id="PS50011">
    <property type="entry name" value="PROTEIN_KINASE_DOM"/>
    <property type="match status" value="1"/>
</dbReference>
<keyword evidence="5" id="KW-0067">ATP-binding</keyword>
<evidence type="ECO:0000259" key="6">
    <source>
        <dbReference type="PROSITE" id="PS50011"/>
    </source>
</evidence>
<reference evidence="7 8" key="1">
    <citation type="submission" date="2017-12" db="EMBL/GenBank/DDBJ databases">
        <title>Sequencing, de novo assembly and annotation of complete genome of a new Thraustochytrid species, strain FCC1311.</title>
        <authorList>
            <person name="Sedici K."/>
            <person name="Godart F."/>
            <person name="Aiese Cigliano R."/>
            <person name="Sanseverino W."/>
            <person name="Barakat M."/>
            <person name="Ortet P."/>
            <person name="Marechal E."/>
            <person name="Cagnac O."/>
            <person name="Amato A."/>
        </authorList>
    </citation>
    <scope>NUCLEOTIDE SEQUENCE [LARGE SCALE GENOMIC DNA]</scope>
</reference>
<dbReference type="GO" id="GO:0005524">
    <property type="term" value="F:ATP binding"/>
    <property type="evidence" value="ECO:0007669"/>
    <property type="project" value="UniProtKB-KW"/>
</dbReference>
<dbReference type="InterPro" id="IPR000719">
    <property type="entry name" value="Prot_kinase_dom"/>
</dbReference>
<accession>A0A2R5GWL6</accession>
<evidence type="ECO:0000256" key="5">
    <source>
        <dbReference type="ARBA" id="ARBA00022840"/>
    </source>
</evidence>
<dbReference type="AlphaFoldDB" id="A0A2R5GWL6"/>
<dbReference type="EMBL" id="BEYU01000460">
    <property type="protein sequence ID" value="GBG35222.1"/>
    <property type="molecule type" value="Genomic_DNA"/>
</dbReference>
<dbReference type="GO" id="GO:0005634">
    <property type="term" value="C:nucleus"/>
    <property type="evidence" value="ECO:0007669"/>
    <property type="project" value="TreeGrafter"/>
</dbReference>
<evidence type="ECO:0000256" key="2">
    <source>
        <dbReference type="ARBA" id="ARBA00022679"/>
    </source>
</evidence>
<comment type="caution">
    <text evidence="7">The sequence shown here is derived from an EMBL/GenBank/DDBJ whole genome shotgun (WGS) entry which is preliminary data.</text>
</comment>
<dbReference type="SMART" id="SM00220">
    <property type="entry name" value="S_TKc"/>
    <property type="match status" value="1"/>
</dbReference>
<name>A0A2R5GWL6_9STRA</name>
<feature type="non-terminal residue" evidence="7">
    <location>
        <position position="361"/>
    </location>
</feature>
<dbReference type="InterPro" id="IPR051175">
    <property type="entry name" value="CLK_kinases"/>
</dbReference>
<dbReference type="PANTHER" id="PTHR45646">
    <property type="entry name" value="SERINE/THREONINE-PROTEIN KINASE DOA-RELATED"/>
    <property type="match status" value="1"/>
</dbReference>
<evidence type="ECO:0000256" key="3">
    <source>
        <dbReference type="ARBA" id="ARBA00022741"/>
    </source>
</evidence>
<dbReference type="GO" id="GO:0004674">
    <property type="term" value="F:protein serine/threonine kinase activity"/>
    <property type="evidence" value="ECO:0007669"/>
    <property type="project" value="UniProtKB-KW"/>
</dbReference>
<dbReference type="OrthoDB" id="437530at2759"/>
<dbReference type="Pfam" id="PF00069">
    <property type="entry name" value="Pkinase"/>
    <property type="match status" value="1"/>
</dbReference>
<evidence type="ECO:0000256" key="1">
    <source>
        <dbReference type="ARBA" id="ARBA00022527"/>
    </source>
</evidence>
<keyword evidence="3" id="KW-0547">Nucleotide-binding</keyword>
<feature type="domain" description="Protein kinase" evidence="6">
    <location>
        <begin position="155"/>
        <end position="361"/>
    </location>
</feature>
<keyword evidence="4 7" id="KW-0418">Kinase</keyword>
<protein>
    <submittedName>
        <fullName evidence="7">Protein kinase, putative</fullName>
    </submittedName>
</protein>